<protein>
    <submittedName>
        <fullName evidence="5">Heat shock protein 70</fullName>
    </submittedName>
</protein>
<dbReference type="GO" id="GO:0140662">
    <property type="term" value="F:ATP-dependent protein folding chaperone"/>
    <property type="evidence" value="ECO:0007669"/>
    <property type="project" value="InterPro"/>
</dbReference>
<evidence type="ECO:0000256" key="4">
    <source>
        <dbReference type="RuleBase" id="RU003322"/>
    </source>
</evidence>
<comment type="caution">
    <text evidence="5">The sequence shown here is derived from an EMBL/GenBank/DDBJ whole genome shotgun (WGS) entry which is preliminary data.</text>
</comment>
<evidence type="ECO:0000256" key="1">
    <source>
        <dbReference type="ARBA" id="ARBA00007381"/>
    </source>
</evidence>
<evidence type="ECO:0000256" key="3">
    <source>
        <dbReference type="ARBA" id="ARBA00022840"/>
    </source>
</evidence>
<evidence type="ECO:0000256" key="2">
    <source>
        <dbReference type="ARBA" id="ARBA00022741"/>
    </source>
</evidence>
<dbReference type="PRINTS" id="PR00301">
    <property type="entry name" value="HEATSHOCK70"/>
</dbReference>
<evidence type="ECO:0000313" key="6">
    <source>
        <dbReference type="Proteomes" id="UP000053467"/>
    </source>
</evidence>
<dbReference type="InterPro" id="IPR043129">
    <property type="entry name" value="ATPase_NBD"/>
</dbReference>
<keyword evidence="3 4" id="KW-0067">ATP-binding</keyword>
<gene>
    <name evidence="5" type="ORF">XE03_0301</name>
</gene>
<dbReference type="InterPro" id="IPR018181">
    <property type="entry name" value="Heat_shock_70_CS"/>
</dbReference>
<dbReference type="PANTHER" id="PTHR19375">
    <property type="entry name" value="HEAT SHOCK PROTEIN 70KDA"/>
    <property type="match status" value="1"/>
</dbReference>
<accession>A0A101I2G7</accession>
<keyword evidence="2 4" id="KW-0547">Nucleotide-binding</keyword>
<dbReference type="EMBL" id="LGGX01000002">
    <property type="protein sequence ID" value="KUK87782.1"/>
    <property type="molecule type" value="Genomic_DNA"/>
</dbReference>
<reference evidence="6" key="1">
    <citation type="journal article" date="2015" name="MBio">
        <title>Genome-Resolved Metagenomic Analysis Reveals Roles for Candidate Phyla and Other Microbial Community Members in Biogeochemical Transformations in Oil Reservoirs.</title>
        <authorList>
            <person name="Hu P."/>
            <person name="Tom L."/>
            <person name="Singh A."/>
            <person name="Thomas B.C."/>
            <person name="Baker B.J."/>
            <person name="Piceno Y.M."/>
            <person name="Andersen G.L."/>
            <person name="Banfield J.F."/>
        </authorList>
    </citation>
    <scope>NUCLEOTIDE SEQUENCE [LARGE SCALE GENOMIC DNA]</scope>
</reference>
<dbReference type="AlphaFoldDB" id="A0A101I2G7"/>
<dbReference type="PROSITE" id="PS00329">
    <property type="entry name" value="HSP70_2"/>
    <property type="match status" value="1"/>
</dbReference>
<evidence type="ECO:0000313" key="5">
    <source>
        <dbReference type="EMBL" id="KUK87782.1"/>
    </source>
</evidence>
<dbReference type="SUPFAM" id="SSF53067">
    <property type="entry name" value="Actin-like ATPase domain"/>
    <property type="match status" value="2"/>
</dbReference>
<comment type="similarity">
    <text evidence="1 4">Belongs to the heat shock protein 70 family.</text>
</comment>
<organism evidence="5 6">
    <name type="scientific">candidate division TA06 bacterium 34_109</name>
    <dbReference type="NCBI Taxonomy" id="1635277"/>
    <lineage>
        <taxon>Bacteria</taxon>
        <taxon>Bacteria division TA06</taxon>
    </lineage>
</organism>
<dbReference type="GO" id="GO:0005524">
    <property type="term" value="F:ATP binding"/>
    <property type="evidence" value="ECO:0007669"/>
    <property type="project" value="UniProtKB-KW"/>
</dbReference>
<keyword evidence="5" id="KW-0346">Stress response</keyword>
<proteinExistence type="inferred from homology"/>
<dbReference type="Gene3D" id="3.90.640.10">
    <property type="entry name" value="Actin, Chain A, domain 4"/>
    <property type="match status" value="1"/>
</dbReference>
<sequence>MPENFFGIDLGTTTTLISKANLGQNNKNYYSNILYIPQKNASGEFIERRNKLESFFYYSNNGPIVGLEAFERGPIEKIENCLSNVKRKIGKDVVPWEFDGKIFTPSDVSALYIDYLIKYSILNHGKIDGLTVTVPASFNIKQKEHTIKAIEKALNMNSIVLGEDIKNIILSEPISALLGYLSKQIEEDRDDIALNKNPLVLVYDIGGGTLDLTIVEVKTEKNIVDSIRDVDFKIKKVNRFTDIAGSDFDEKIARYLLERFIDNYKELNDVELSILDKKRIRAKLINLATDFKENANNAFIRGKSKYLTNLELDINNKTYGLKIEIEKEEFAEILDDFINNHESPSNVFKPIEILLEKTDINKEDINYVLMVGGMSEMQLIQEKMKRDFGEDKVVIPVNETQNIVALGASIYSALRILDEKFISEPPSDAYYLKLRNGFKKVLGTKNLSKGITNKFKTASRASKLLIQLYAGEDTNNDEQIDENIISTFMPLRRDYIDLGREYEQGTEVSFICRYEKGERDRVPQYEIIINNQTVKVQLME</sequence>
<dbReference type="InterPro" id="IPR013126">
    <property type="entry name" value="Hsp_70_fam"/>
</dbReference>
<name>A0A101I2G7_UNCT6</name>
<dbReference type="Gene3D" id="3.30.420.40">
    <property type="match status" value="2"/>
</dbReference>
<dbReference type="Pfam" id="PF00012">
    <property type="entry name" value="HSP70"/>
    <property type="match status" value="1"/>
</dbReference>
<dbReference type="Proteomes" id="UP000053467">
    <property type="component" value="Unassembled WGS sequence"/>
</dbReference>